<sequence length="492" mass="54010">MMFPMAGYAQQNRTKAIFPEYLVYEGAFSLNAGPKVDDYGRFGYGGNAFAYYPNGDPSGPDDGYPGSLFGSGHASGDYITEVSIPVPGFSAAKNYTDLPRTSPLQPFANPFTGLPDYQRIGVWGLLYLAAQGQQGSGKLYANVGNDYGALHNQVHMAWLDVTLSNPNTAGFWRLGTYSQWDIGHYMFEIPKEWADQNVPGKTLACGRMRNWGAEGPNLFACAPWENGNPPLAGDTIDGTPLMHFTGKSDKGFTVCSWYKSGAWLTYGQRSAVVMFCTQNYSLDFSYFSGPFGAGMYPTLLFYDPADLSEVVQGSRDEWDIRWYARKNLDFCFIGEKIGPRGGNLNMEDNYFSPGGMAYDREHGRLYVAQTMVRTTGEPQPVIHVFRIDTTAASGTGQRVDGKSTGTPVLSACPNPFNPSTRIMISAKRITDSRKLRIAIYTVQGQFVQALPAAACRQPAGYLWNASNLPSGLYVICAKIDGRTLTKTVTLLK</sequence>
<reference evidence="1 2" key="1">
    <citation type="journal article" date="2016" name="Nat. Commun.">
        <title>Thousands of microbial genomes shed light on interconnected biogeochemical processes in an aquifer system.</title>
        <authorList>
            <person name="Anantharaman K."/>
            <person name="Brown C.T."/>
            <person name="Hug L.A."/>
            <person name="Sharon I."/>
            <person name="Castelle C.J."/>
            <person name="Probst A.J."/>
            <person name="Thomas B.C."/>
            <person name="Singh A."/>
            <person name="Wilkins M.J."/>
            <person name="Karaoz U."/>
            <person name="Brodie E.L."/>
            <person name="Williams K.H."/>
            <person name="Hubbard S.S."/>
            <person name="Banfield J.F."/>
        </authorList>
    </citation>
    <scope>NUCLEOTIDE SEQUENCE [LARGE SCALE GENOMIC DNA]</scope>
</reference>
<dbReference type="EMBL" id="MFYX01000110">
    <property type="protein sequence ID" value="OGK02212.1"/>
    <property type="molecule type" value="Genomic_DNA"/>
</dbReference>
<proteinExistence type="predicted"/>
<protein>
    <recommendedName>
        <fullName evidence="3">Secretion system C-terminal sorting domain-containing protein</fullName>
    </recommendedName>
</protein>
<evidence type="ECO:0000313" key="1">
    <source>
        <dbReference type="EMBL" id="OGK02212.1"/>
    </source>
</evidence>
<name>A0A1F7F6L1_UNCRA</name>
<evidence type="ECO:0008006" key="3">
    <source>
        <dbReference type="Google" id="ProtNLM"/>
    </source>
</evidence>
<gene>
    <name evidence="1" type="ORF">A2519_16155</name>
</gene>
<organism evidence="1 2">
    <name type="scientific">Candidatus Raymondbacteria bacterium RIFOXYD12_FULL_49_13</name>
    <dbReference type="NCBI Taxonomy" id="1817890"/>
    <lineage>
        <taxon>Bacteria</taxon>
        <taxon>Raymondiibacteriota</taxon>
    </lineage>
</organism>
<accession>A0A1F7F6L1</accession>
<dbReference type="AlphaFoldDB" id="A0A1F7F6L1"/>
<evidence type="ECO:0000313" key="2">
    <source>
        <dbReference type="Proteomes" id="UP000179243"/>
    </source>
</evidence>
<comment type="caution">
    <text evidence="1">The sequence shown here is derived from an EMBL/GenBank/DDBJ whole genome shotgun (WGS) entry which is preliminary data.</text>
</comment>
<dbReference type="Proteomes" id="UP000179243">
    <property type="component" value="Unassembled WGS sequence"/>
</dbReference>